<name>C5KRE6_PERM5</name>
<keyword evidence="2" id="KW-1185">Reference proteome</keyword>
<accession>C5KRE6</accession>
<gene>
    <name evidence="1" type="ORF">Pmar_PMAR000653</name>
</gene>
<evidence type="ECO:0000313" key="1">
    <source>
        <dbReference type="EMBL" id="EER12919.1"/>
    </source>
</evidence>
<dbReference type="EMBL" id="GG675796">
    <property type="protein sequence ID" value="EER12919.1"/>
    <property type="molecule type" value="Genomic_DNA"/>
</dbReference>
<dbReference type="AlphaFoldDB" id="C5KRE6"/>
<reference evidence="1 2" key="1">
    <citation type="submission" date="2008-07" db="EMBL/GenBank/DDBJ databases">
        <authorList>
            <person name="El-Sayed N."/>
            <person name="Caler E."/>
            <person name="Inman J."/>
            <person name="Amedeo P."/>
            <person name="Hass B."/>
            <person name="Wortman J."/>
        </authorList>
    </citation>
    <scope>NUCLEOTIDE SEQUENCE [LARGE SCALE GENOMIC DNA]</scope>
    <source>
        <strain evidence="2">ATCC 50983 / TXsc</strain>
    </source>
</reference>
<dbReference type="InParanoid" id="C5KRE6"/>
<proteinExistence type="predicted"/>
<dbReference type="RefSeq" id="XP_002781124.1">
    <property type="nucleotide sequence ID" value="XM_002781078.1"/>
</dbReference>
<dbReference type="Proteomes" id="UP000007800">
    <property type="component" value="Unassembled WGS sequence"/>
</dbReference>
<protein>
    <submittedName>
        <fullName evidence="1">Uncharacterized protein</fullName>
    </submittedName>
</protein>
<dbReference type="GeneID" id="9056069"/>
<sequence>MAEWSGEDGVGDSIYVEWKNNGGTVRVDCFNATAKVSSSGELRGDPRDLEGRLSAVFGAHGLFDAIKASFEEGMTKEKCRDLVGVAPGSSNVNEFLSSKVKAAENLIAQSDTKAKR</sequence>
<organism evidence="2">
    <name type="scientific">Perkinsus marinus (strain ATCC 50983 / TXsc)</name>
    <dbReference type="NCBI Taxonomy" id="423536"/>
    <lineage>
        <taxon>Eukaryota</taxon>
        <taxon>Sar</taxon>
        <taxon>Alveolata</taxon>
        <taxon>Perkinsozoa</taxon>
        <taxon>Perkinsea</taxon>
        <taxon>Perkinsida</taxon>
        <taxon>Perkinsidae</taxon>
        <taxon>Perkinsus</taxon>
    </lineage>
</organism>
<evidence type="ECO:0000313" key="2">
    <source>
        <dbReference type="Proteomes" id="UP000007800"/>
    </source>
</evidence>